<dbReference type="NCBIfam" id="TIGR03164">
    <property type="entry name" value="UHCUDC"/>
    <property type="match status" value="1"/>
</dbReference>
<keyword evidence="9" id="KW-1185">Reference proteome</keyword>
<evidence type="ECO:0000256" key="2">
    <source>
        <dbReference type="ARBA" id="ARBA00004754"/>
    </source>
</evidence>
<dbReference type="Pfam" id="PF09349">
    <property type="entry name" value="OHCU_decarbox"/>
    <property type="match status" value="1"/>
</dbReference>
<name>A0ABU1J0U8_9BACL</name>
<dbReference type="InterPro" id="IPR018020">
    <property type="entry name" value="OHCU_decarboxylase"/>
</dbReference>
<gene>
    <name evidence="8" type="ORF">JOC58_003031</name>
</gene>
<reference evidence="8 9" key="1">
    <citation type="submission" date="2023-07" db="EMBL/GenBank/DDBJ databases">
        <title>Genomic Encyclopedia of Type Strains, Phase IV (KMG-IV): sequencing the most valuable type-strain genomes for metagenomic binning, comparative biology and taxonomic classification.</title>
        <authorList>
            <person name="Goeker M."/>
        </authorList>
    </citation>
    <scope>NUCLEOTIDE SEQUENCE [LARGE SCALE GENOMIC DNA]</scope>
    <source>
        <strain evidence="8 9">DSM 22170</strain>
    </source>
</reference>
<accession>A0ABU1J0U8</accession>
<dbReference type="GO" id="GO:0051997">
    <property type="term" value="F:2-oxo-4-hydroxy-4-carboxy-5-ureidoimidazoline decarboxylase activity"/>
    <property type="evidence" value="ECO:0007669"/>
    <property type="project" value="UniProtKB-EC"/>
</dbReference>
<sequence>MERTSQPWQSWTKEQFVAQFSNLYEHSPWVIEQAWKKAPFDSLQDVLDKMKAVVDEAGAEKQLELLRQHPDLGARIQMTEHSQSEQAGAGLDSLTPEQYEKLSRLNREYTDTYQFPFILAVKGRNAAQILDIMEQRNGQPKEQEFATALAQVNIIVGLRMNDWAERQGLSV</sequence>
<evidence type="ECO:0000313" key="8">
    <source>
        <dbReference type="EMBL" id="MDR6245132.1"/>
    </source>
</evidence>
<organism evidence="8 9">
    <name type="scientific">Paenibacillus hunanensis</name>
    <dbReference type="NCBI Taxonomy" id="539262"/>
    <lineage>
        <taxon>Bacteria</taxon>
        <taxon>Bacillati</taxon>
        <taxon>Bacillota</taxon>
        <taxon>Bacilli</taxon>
        <taxon>Bacillales</taxon>
        <taxon>Paenibacillaceae</taxon>
        <taxon>Paenibacillus</taxon>
    </lineage>
</organism>
<dbReference type="Proteomes" id="UP001185028">
    <property type="component" value="Unassembled WGS sequence"/>
</dbReference>
<keyword evidence="4" id="KW-0659">Purine metabolism</keyword>
<comment type="catalytic activity">
    <reaction evidence="1">
        <text>5-hydroxy-2-oxo-4-ureido-2,5-dihydro-1H-imidazole-5-carboxylate + H(+) = (S)-allantoin + CO2</text>
        <dbReference type="Rhea" id="RHEA:26301"/>
        <dbReference type="ChEBI" id="CHEBI:15378"/>
        <dbReference type="ChEBI" id="CHEBI:15678"/>
        <dbReference type="ChEBI" id="CHEBI:16526"/>
        <dbReference type="ChEBI" id="CHEBI:58639"/>
        <dbReference type="EC" id="4.1.1.97"/>
    </reaction>
</comment>
<evidence type="ECO:0000256" key="3">
    <source>
        <dbReference type="ARBA" id="ARBA00012257"/>
    </source>
</evidence>
<evidence type="ECO:0000259" key="7">
    <source>
        <dbReference type="Pfam" id="PF09349"/>
    </source>
</evidence>
<comment type="pathway">
    <text evidence="2">Purine metabolism; urate degradation; (S)-allantoin from urate: step 3/3.</text>
</comment>
<feature type="domain" description="Oxo-4-hydroxy-4-carboxy-5-ureidoimidazoline decarboxylase" evidence="7">
    <location>
        <begin position="10"/>
        <end position="161"/>
    </location>
</feature>
<dbReference type="SUPFAM" id="SSF158694">
    <property type="entry name" value="UraD-Like"/>
    <property type="match status" value="1"/>
</dbReference>
<evidence type="ECO:0000313" key="9">
    <source>
        <dbReference type="Proteomes" id="UP001185028"/>
    </source>
</evidence>
<evidence type="ECO:0000256" key="6">
    <source>
        <dbReference type="ARBA" id="ARBA00023239"/>
    </source>
</evidence>
<dbReference type="PANTHER" id="PTHR43466:SF1">
    <property type="entry name" value="2-OXO-4-HYDROXY-4-CARBOXY-5-UREIDOIMIDAZOLINE DECARBOXYLASE-RELATED"/>
    <property type="match status" value="1"/>
</dbReference>
<evidence type="ECO:0000256" key="1">
    <source>
        <dbReference type="ARBA" id="ARBA00001163"/>
    </source>
</evidence>
<dbReference type="PANTHER" id="PTHR43466">
    <property type="entry name" value="2-OXO-4-HYDROXY-4-CARBOXY-5-UREIDOIMIDAZOLINE DECARBOXYLASE-RELATED"/>
    <property type="match status" value="1"/>
</dbReference>
<dbReference type="InterPro" id="IPR017580">
    <property type="entry name" value="OHCU_decarboxylase-1"/>
</dbReference>
<dbReference type="EMBL" id="JAVDQH010000012">
    <property type="protein sequence ID" value="MDR6245132.1"/>
    <property type="molecule type" value="Genomic_DNA"/>
</dbReference>
<evidence type="ECO:0000256" key="5">
    <source>
        <dbReference type="ARBA" id="ARBA00022793"/>
    </source>
</evidence>
<dbReference type="InterPro" id="IPR036778">
    <property type="entry name" value="OHCU_decarboxylase_sf"/>
</dbReference>
<evidence type="ECO:0000256" key="4">
    <source>
        <dbReference type="ARBA" id="ARBA00022631"/>
    </source>
</evidence>
<dbReference type="EC" id="4.1.1.97" evidence="3"/>
<dbReference type="Gene3D" id="1.10.3330.10">
    <property type="entry name" value="Oxo-4-hydroxy-4-carboxy-5-ureidoimidazoline decarboxylase"/>
    <property type="match status" value="1"/>
</dbReference>
<dbReference type="RefSeq" id="WP_188776567.1">
    <property type="nucleotide sequence ID" value="NZ_BMMB01000007.1"/>
</dbReference>
<comment type="caution">
    <text evidence="8">The sequence shown here is derived from an EMBL/GenBank/DDBJ whole genome shotgun (WGS) entry which is preliminary data.</text>
</comment>
<keyword evidence="6 8" id="KW-0456">Lyase</keyword>
<protein>
    <recommendedName>
        <fullName evidence="3">2-oxo-4-hydroxy-4-carboxy-5-ureidoimidazoline decarboxylase</fullName>
        <ecNumber evidence="3">4.1.1.97</ecNumber>
    </recommendedName>
</protein>
<keyword evidence="5" id="KW-0210">Decarboxylase</keyword>
<proteinExistence type="predicted"/>